<dbReference type="OrthoDB" id="2331100at2759"/>
<evidence type="ECO:0000313" key="5">
    <source>
        <dbReference type="Proteomes" id="UP000030651"/>
    </source>
</evidence>
<dbReference type="SUPFAM" id="SSF49503">
    <property type="entry name" value="Cupredoxins"/>
    <property type="match status" value="1"/>
</dbReference>
<dbReference type="EMBL" id="KI912109">
    <property type="protein sequence ID" value="ETS87192.1"/>
    <property type="molecule type" value="Genomic_DNA"/>
</dbReference>
<dbReference type="InParanoid" id="W3XNV6"/>
<keyword evidence="2" id="KW-1133">Transmembrane helix</keyword>
<dbReference type="KEGG" id="pfy:PFICI_01020"/>
<sequence>MKSVLVAAAILATGSFGQSASSTTAAASASSATTPTTTAAELSATESSSTRTPTTTTVSVGLNHDFNPDSIIAEPGDVIKFIFYPTNHSVVRAAYENPCIPYNYVNPGGDTFFSGPKISSTGDEQPVWLLTVNNTDPIFFYCSAPGSCISSHMVGAINPNDTYTLAAQKAALADVKYQLSPGESIPSEYGTTTGTGLGSTSTPSSSSSEQHGSSLSAGAIAGIAIGGAVVLIGAVALIWFCGRKGGIEKGYRKSTVANPPSASMIESNYNGHPKSPPPPMYRDSSHYAQSEAPYRSMSPAQWSQTGSPHMSYAGYPSPGLTSQWSDVHGQSEAPKSTSPGPVELMGNTHHPDSAAGRHEFPA</sequence>
<dbReference type="CDD" id="cd00920">
    <property type="entry name" value="Cupredoxin"/>
    <property type="match status" value="1"/>
</dbReference>
<feature type="region of interest" description="Disordered" evidence="1">
    <location>
        <begin position="187"/>
        <end position="213"/>
    </location>
</feature>
<dbReference type="STRING" id="1229662.W3XNV6"/>
<dbReference type="PANTHER" id="PTHR34883">
    <property type="entry name" value="SERINE-RICH PROTEIN, PUTATIVE-RELATED-RELATED"/>
    <property type="match status" value="1"/>
</dbReference>
<evidence type="ECO:0008006" key="6">
    <source>
        <dbReference type="Google" id="ProtNLM"/>
    </source>
</evidence>
<dbReference type="Proteomes" id="UP000030651">
    <property type="component" value="Unassembled WGS sequence"/>
</dbReference>
<evidence type="ECO:0000313" key="4">
    <source>
        <dbReference type="EMBL" id="ETS87192.1"/>
    </source>
</evidence>
<dbReference type="InterPro" id="IPR008972">
    <property type="entry name" value="Cupredoxin"/>
</dbReference>
<dbReference type="AlphaFoldDB" id="W3XNV6"/>
<dbReference type="HOGENOM" id="CLU_043835_1_1_1"/>
<evidence type="ECO:0000256" key="3">
    <source>
        <dbReference type="SAM" id="SignalP"/>
    </source>
</evidence>
<gene>
    <name evidence="4" type="ORF">PFICI_01020</name>
</gene>
<feature type="transmembrane region" description="Helical" evidence="2">
    <location>
        <begin position="215"/>
        <end position="242"/>
    </location>
</feature>
<keyword evidence="2" id="KW-0812">Transmembrane</keyword>
<keyword evidence="3" id="KW-0732">Signal</keyword>
<organism evidence="4 5">
    <name type="scientific">Pestalotiopsis fici (strain W106-1 / CGMCC3.15140)</name>
    <dbReference type="NCBI Taxonomy" id="1229662"/>
    <lineage>
        <taxon>Eukaryota</taxon>
        <taxon>Fungi</taxon>
        <taxon>Dikarya</taxon>
        <taxon>Ascomycota</taxon>
        <taxon>Pezizomycotina</taxon>
        <taxon>Sordariomycetes</taxon>
        <taxon>Xylariomycetidae</taxon>
        <taxon>Amphisphaeriales</taxon>
        <taxon>Sporocadaceae</taxon>
        <taxon>Pestalotiopsis</taxon>
    </lineage>
</organism>
<protein>
    <recommendedName>
        <fullName evidence="6">Phytocyanin domain-containing protein</fullName>
    </recommendedName>
</protein>
<dbReference type="OMA" id="GINIMED"/>
<proteinExistence type="predicted"/>
<feature type="compositionally biased region" description="Basic and acidic residues" evidence="1">
    <location>
        <begin position="349"/>
        <end position="362"/>
    </location>
</feature>
<feature type="region of interest" description="Disordered" evidence="1">
    <location>
        <begin position="27"/>
        <end position="56"/>
    </location>
</feature>
<dbReference type="InterPro" id="IPR052953">
    <property type="entry name" value="Ser-rich/MCO-related"/>
</dbReference>
<dbReference type="RefSeq" id="XP_007827792.1">
    <property type="nucleotide sequence ID" value="XM_007829601.1"/>
</dbReference>
<keyword evidence="2" id="KW-0472">Membrane</keyword>
<feature type="chain" id="PRO_5004835285" description="Phytocyanin domain-containing protein" evidence="3">
    <location>
        <begin position="18"/>
        <end position="362"/>
    </location>
</feature>
<reference evidence="5" key="1">
    <citation type="journal article" date="2015" name="BMC Genomics">
        <title>Genomic and transcriptomic analysis of the endophytic fungus Pestalotiopsis fici reveals its lifestyle and high potential for synthesis of natural products.</title>
        <authorList>
            <person name="Wang X."/>
            <person name="Zhang X."/>
            <person name="Liu L."/>
            <person name="Xiang M."/>
            <person name="Wang W."/>
            <person name="Sun X."/>
            <person name="Che Y."/>
            <person name="Guo L."/>
            <person name="Liu G."/>
            <person name="Guo L."/>
            <person name="Wang C."/>
            <person name="Yin W.B."/>
            <person name="Stadler M."/>
            <person name="Zhang X."/>
            <person name="Liu X."/>
        </authorList>
    </citation>
    <scope>NUCLEOTIDE SEQUENCE [LARGE SCALE GENOMIC DNA]</scope>
    <source>
        <strain evidence="5">W106-1 / CGMCC3.15140</strain>
    </source>
</reference>
<name>W3XNV6_PESFW</name>
<evidence type="ECO:0000256" key="2">
    <source>
        <dbReference type="SAM" id="Phobius"/>
    </source>
</evidence>
<accession>W3XNV6</accession>
<feature type="region of interest" description="Disordered" evidence="1">
    <location>
        <begin position="250"/>
        <end position="362"/>
    </location>
</feature>
<evidence type="ECO:0000256" key="1">
    <source>
        <dbReference type="SAM" id="MobiDB-lite"/>
    </source>
</evidence>
<keyword evidence="5" id="KW-1185">Reference proteome</keyword>
<dbReference type="GeneID" id="19266033"/>
<dbReference type="Gene3D" id="2.60.40.420">
    <property type="entry name" value="Cupredoxins - blue copper proteins"/>
    <property type="match status" value="1"/>
</dbReference>
<feature type="compositionally biased region" description="Polar residues" evidence="1">
    <location>
        <begin position="255"/>
        <end position="270"/>
    </location>
</feature>
<feature type="compositionally biased region" description="Polar residues" evidence="1">
    <location>
        <begin position="298"/>
        <end position="308"/>
    </location>
</feature>
<dbReference type="PANTHER" id="PTHR34883:SF8">
    <property type="entry name" value="EXTRACELLULAR SERINE-RICH PROTEIN (AFU_ORTHOLOGUE AFUA_6G00670)"/>
    <property type="match status" value="1"/>
</dbReference>
<feature type="signal peptide" evidence="3">
    <location>
        <begin position="1"/>
        <end position="17"/>
    </location>
</feature>
<dbReference type="eggNOG" id="ENOG502S0EC">
    <property type="taxonomic scope" value="Eukaryota"/>
</dbReference>